<dbReference type="InterPro" id="IPR039426">
    <property type="entry name" value="TonB-dep_rcpt-like"/>
</dbReference>
<keyword evidence="6" id="KW-0472">Membrane</keyword>
<comment type="subcellular location">
    <subcellularLocation>
        <location evidence="1">Cell outer membrane</location>
        <topology evidence="1">Multi-pass membrane protein</topology>
    </subcellularLocation>
</comment>
<comment type="caution">
    <text evidence="9">The sequence shown here is derived from an EMBL/GenBank/DDBJ whole genome shotgun (WGS) entry which is preliminary data.</text>
</comment>
<evidence type="ECO:0000256" key="5">
    <source>
        <dbReference type="ARBA" id="ARBA00023077"/>
    </source>
</evidence>
<dbReference type="InterPro" id="IPR036942">
    <property type="entry name" value="Beta-barrel_TonB_sf"/>
</dbReference>
<name>A0A7W5E828_9BURK</name>
<organism evidence="9 10">
    <name type="scientific">Pseudoduganella umbonata</name>
    <dbReference type="NCBI Taxonomy" id="864828"/>
    <lineage>
        <taxon>Bacteria</taxon>
        <taxon>Pseudomonadati</taxon>
        <taxon>Pseudomonadota</taxon>
        <taxon>Betaproteobacteria</taxon>
        <taxon>Burkholderiales</taxon>
        <taxon>Oxalobacteraceae</taxon>
        <taxon>Telluria group</taxon>
        <taxon>Pseudoduganella</taxon>
    </lineage>
</organism>
<dbReference type="GO" id="GO:0009279">
    <property type="term" value="C:cell outer membrane"/>
    <property type="evidence" value="ECO:0007669"/>
    <property type="project" value="UniProtKB-SubCell"/>
</dbReference>
<accession>A0A7W5E828</accession>
<dbReference type="GO" id="GO:0015344">
    <property type="term" value="F:siderophore uptake transmembrane transporter activity"/>
    <property type="evidence" value="ECO:0007669"/>
    <property type="project" value="TreeGrafter"/>
</dbReference>
<evidence type="ECO:0000256" key="7">
    <source>
        <dbReference type="ARBA" id="ARBA00023237"/>
    </source>
</evidence>
<dbReference type="Proteomes" id="UP000584325">
    <property type="component" value="Unassembled WGS sequence"/>
</dbReference>
<dbReference type="InterPro" id="IPR000531">
    <property type="entry name" value="Beta-barrel_TonB"/>
</dbReference>
<keyword evidence="7" id="KW-0998">Cell outer membrane</keyword>
<dbReference type="PANTHER" id="PTHR30069:SF42">
    <property type="entry name" value="FERRIC AEROBACTIN RECEPTOR"/>
    <property type="match status" value="1"/>
</dbReference>
<proteinExistence type="predicted"/>
<keyword evidence="5" id="KW-0798">TonB box</keyword>
<keyword evidence="2" id="KW-0813">Transport</keyword>
<sequence length="239" mass="25989">MSSSEGFGLPDVGVVLRGVNRPGQSVDGLFSLQPVITRNQEIGINWRGARGSAGASFYDSRSKLGTVMRINSEGLGVLDRVPTTVRGWEVSAEFRPTTTLSAFGTYARTMGRTAAAAGAPMDLALGARSQGPDKLVLGANWQPLPRTQLRLQATRLADRDINIGRTAGPINLEEHFDGYTLADLAGTWDTDWGRFGLGIENLADRQYIGYYPQSVNFKDPLSYFAGRGRTFSVSYTRSF</sequence>
<dbReference type="PANTHER" id="PTHR30069">
    <property type="entry name" value="TONB-DEPENDENT OUTER MEMBRANE RECEPTOR"/>
    <property type="match status" value="1"/>
</dbReference>
<evidence type="ECO:0000313" key="10">
    <source>
        <dbReference type="Proteomes" id="UP000584325"/>
    </source>
</evidence>
<evidence type="ECO:0000259" key="8">
    <source>
        <dbReference type="Pfam" id="PF00593"/>
    </source>
</evidence>
<evidence type="ECO:0000313" key="9">
    <source>
        <dbReference type="EMBL" id="MBB3219736.1"/>
    </source>
</evidence>
<evidence type="ECO:0000256" key="4">
    <source>
        <dbReference type="ARBA" id="ARBA00022692"/>
    </source>
</evidence>
<feature type="domain" description="TonB-dependent receptor-like beta-barrel" evidence="8">
    <location>
        <begin position="4"/>
        <end position="202"/>
    </location>
</feature>
<dbReference type="Pfam" id="PF00593">
    <property type="entry name" value="TonB_dep_Rec_b-barrel"/>
    <property type="match status" value="1"/>
</dbReference>
<gene>
    <name evidence="9" type="ORF">FHS02_000523</name>
</gene>
<evidence type="ECO:0000256" key="3">
    <source>
        <dbReference type="ARBA" id="ARBA00022452"/>
    </source>
</evidence>
<keyword evidence="4" id="KW-0812">Transmembrane</keyword>
<dbReference type="SUPFAM" id="SSF56935">
    <property type="entry name" value="Porins"/>
    <property type="match status" value="1"/>
</dbReference>
<dbReference type="EMBL" id="JACHXS010000001">
    <property type="protein sequence ID" value="MBB3219736.1"/>
    <property type="molecule type" value="Genomic_DNA"/>
</dbReference>
<evidence type="ECO:0000256" key="1">
    <source>
        <dbReference type="ARBA" id="ARBA00004571"/>
    </source>
</evidence>
<protein>
    <submittedName>
        <fullName evidence="9">Outer membrane receptor protein involved in Fe transport</fullName>
    </submittedName>
</protein>
<keyword evidence="9" id="KW-0675">Receptor</keyword>
<dbReference type="GO" id="GO:0044718">
    <property type="term" value="P:siderophore transmembrane transport"/>
    <property type="evidence" value="ECO:0007669"/>
    <property type="project" value="TreeGrafter"/>
</dbReference>
<reference evidence="9 10" key="1">
    <citation type="submission" date="2020-08" db="EMBL/GenBank/DDBJ databases">
        <title>Genomic Encyclopedia of Type Strains, Phase III (KMG-III): the genomes of soil and plant-associated and newly described type strains.</title>
        <authorList>
            <person name="Whitman W."/>
        </authorList>
    </citation>
    <scope>NUCLEOTIDE SEQUENCE [LARGE SCALE GENOMIC DNA]</scope>
    <source>
        <strain evidence="9 10">CECT 7753</strain>
    </source>
</reference>
<evidence type="ECO:0000256" key="6">
    <source>
        <dbReference type="ARBA" id="ARBA00023136"/>
    </source>
</evidence>
<dbReference type="AlphaFoldDB" id="A0A7W5E828"/>
<keyword evidence="3" id="KW-1134">Transmembrane beta strand</keyword>
<evidence type="ECO:0000256" key="2">
    <source>
        <dbReference type="ARBA" id="ARBA00022448"/>
    </source>
</evidence>
<dbReference type="Gene3D" id="2.40.170.20">
    <property type="entry name" value="TonB-dependent receptor, beta-barrel domain"/>
    <property type="match status" value="1"/>
</dbReference>